<organism evidence="8 9">
    <name type="scientific">Aspergillus saccharolyticus JOP 1030-1</name>
    <dbReference type="NCBI Taxonomy" id="1450539"/>
    <lineage>
        <taxon>Eukaryota</taxon>
        <taxon>Fungi</taxon>
        <taxon>Dikarya</taxon>
        <taxon>Ascomycota</taxon>
        <taxon>Pezizomycotina</taxon>
        <taxon>Eurotiomycetes</taxon>
        <taxon>Eurotiomycetidae</taxon>
        <taxon>Eurotiales</taxon>
        <taxon>Aspergillaceae</taxon>
        <taxon>Aspergillus</taxon>
        <taxon>Aspergillus subgen. Circumdati</taxon>
    </lineage>
</organism>
<feature type="transmembrane region" description="Helical" evidence="6">
    <location>
        <begin position="356"/>
        <end position="373"/>
    </location>
</feature>
<keyword evidence="3 6" id="KW-0812">Transmembrane</keyword>
<comment type="similarity">
    <text evidence="2">Belongs to the major facilitator superfamily. TCR/Tet family.</text>
</comment>
<dbReference type="AlphaFoldDB" id="A0A318Z183"/>
<feature type="transmembrane region" description="Helical" evidence="6">
    <location>
        <begin position="39"/>
        <end position="58"/>
    </location>
</feature>
<evidence type="ECO:0000259" key="7">
    <source>
        <dbReference type="PROSITE" id="PS50850"/>
    </source>
</evidence>
<feature type="transmembrane region" description="Helical" evidence="6">
    <location>
        <begin position="247"/>
        <end position="267"/>
    </location>
</feature>
<evidence type="ECO:0000313" key="9">
    <source>
        <dbReference type="Proteomes" id="UP000248349"/>
    </source>
</evidence>
<dbReference type="PANTHER" id="PTHR23501:SF193">
    <property type="entry name" value="MULTIDRUG TRANSPORTER, PUTATIVE (AFU_ORTHOLOGUE AFUA_8G00940)-RELATED"/>
    <property type="match status" value="1"/>
</dbReference>
<dbReference type="OrthoDB" id="10021397at2759"/>
<feature type="transmembrane region" description="Helical" evidence="6">
    <location>
        <begin position="206"/>
        <end position="226"/>
    </location>
</feature>
<dbReference type="InterPro" id="IPR011701">
    <property type="entry name" value="MFS"/>
</dbReference>
<dbReference type="PRINTS" id="PR01036">
    <property type="entry name" value="TCRTETB"/>
</dbReference>
<feature type="transmembrane region" description="Helical" evidence="6">
    <location>
        <begin position="273"/>
        <end position="295"/>
    </location>
</feature>
<reference evidence="8 9" key="1">
    <citation type="submission" date="2016-12" db="EMBL/GenBank/DDBJ databases">
        <title>The genomes of Aspergillus section Nigri reveals drivers in fungal speciation.</title>
        <authorList>
            <consortium name="DOE Joint Genome Institute"/>
            <person name="Vesth T.C."/>
            <person name="Nybo J."/>
            <person name="Theobald S."/>
            <person name="Brandl J."/>
            <person name="Frisvad J.C."/>
            <person name="Nielsen K.F."/>
            <person name="Lyhne E.K."/>
            <person name="Kogle M.E."/>
            <person name="Kuo A."/>
            <person name="Riley R."/>
            <person name="Clum A."/>
            <person name="Nolan M."/>
            <person name="Lipzen A."/>
            <person name="Salamov A."/>
            <person name="Henrissat B."/>
            <person name="Wiebenga A."/>
            <person name="De Vries R.P."/>
            <person name="Grigoriev I.V."/>
            <person name="Mortensen U.H."/>
            <person name="Andersen M.R."/>
            <person name="Baker S.E."/>
        </authorList>
    </citation>
    <scope>NUCLEOTIDE SEQUENCE [LARGE SCALE GENOMIC DNA]</scope>
    <source>
        <strain evidence="8 9">JOP 1030-1</strain>
    </source>
</reference>
<protein>
    <submittedName>
        <fullName evidence="8">Putative MFS multidrug transporter</fullName>
    </submittedName>
</protein>
<dbReference type="Pfam" id="PF07690">
    <property type="entry name" value="MFS_1"/>
    <property type="match status" value="1"/>
</dbReference>
<name>A0A318Z183_9EURO</name>
<dbReference type="PROSITE" id="PS50850">
    <property type="entry name" value="MFS"/>
    <property type="match status" value="1"/>
</dbReference>
<proteinExistence type="inferred from homology"/>
<dbReference type="Proteomes" id="UP000248349">
    <property type="component" value="Unassembled WGS sequence"/>
</dbReference>
<feature type="transmembrane region" description="Helical" evidence="6">
    <location>
        <begin position="517"/>
        <end position="540"/>
    </location>
</feature>
<dbReference type="GO" id="GO:0022857">
    <property type="term" value="F:transmembrane transporter activity"/>
    <property type="evidence" value="ECO:0007669"/>
    <property type="project" value="InterPro"/>
</dbReference>
<accession>A0A318Z183</accession>
<evidence type="ECO:0000256" key="3">
    <source>
        <dbReference type="ARBA" id="ARBA00022692"/>
    </source>
</evidence>
<feature type="domain" description="Major facilitator superfamily (MFS) profile" evidence="7">
    <location>
        <begin position="45"/>
        <end position="514"/>
    </location>
</feature>
<gene>
    <name evidence="8" type="ORF">BP01DRAFT_306731</name>
</gene>
<dbReference type="CDD" id="cd17502">
    <property type="entry name" value="MFS_Azr1_MDR_like"/>
    <property type="match status" value="1"/>
</dbReference>
<feature type="transmembrane region" description="Helical" evidence="6">
    <location>
        <begin position="442"/>
        <end position="461"/>
    </location>
</feature>
<dbReference type="Gene3D" id="1.20.1720.10">
    <property type="entry name" value="Multidrug resistance protein D"/>
    <property type="match status" value="1"/>
</dbReference>
<keyword evidence="5 6" id="KW-0472">Membrane</keyword>
<dbReference type="PANTHER" id="PTHR23501">
    <property type="entry name" value="MAJOR FACILITATOR SUPERFAMILY"/>
    <property type="match status" value="1"/>
</dbReference>
<feature type="transmembrane region" description="Helical" evidence="6">
    <location>
        <begin position="135"/>
        <end position="156"/>
    </location>
</feature>
<comment type="subcellular location">
    <subcellularLocation>
        <location evidence="1">Membrane</location>
        <topology evidence="1">Multi-pass membrane protein</topology>
    </subcellularLocation>
</comment>
<dbReference type="SUPFAM" id="SSF103473">
    <property type="entry name" value="MFS general substrate transporter"/>
    <property type="match status" value="2"/>
</dbReference>
<dbReference type="GeneID" id="37073478"/>
<dbReference type="InterPro" id="IPR020846">
    <property type="entry name" value="MFS_dom"/>
</dbReference>
<keyword evidence="9" id="KW-1185">Reference proteome</keyword>
<evidence type="ECO:0000313" key="8">
    <source>
        <dbReference type="EMBL" id="PYH41055.1"/>
    </source>
</evidence>
<dbReference type="GO" id="GO:0005886">
    <property type="term" value="C:plasma membrane"/>
    <property type="evidence" value="ECO:0007669"/>
    <property type="project" value="TreeGrafter"/>
</dbReference>
<feature type="transmembrane region" description="Helical" evidence="6">
    <location>
        <begin position="315"/>
        <end position="336"/>
    </location>
</feature>
<dbReference type="Gene3D" id="1.20.1250.20">
    <property type="entry name" value="MFS general substrate transporter like domains"/>
    <property type="match status" value="1"/>
</dbReference>
<sequence>MNAKVEQDTLSLSEKNEDDLTTSLPDISQVEPRQEWITGWRLTAVFMGITVVSFLMLLDMSIISTAIPRITSEFHSLDDVGWYGSSYQLASAALQPLAGKLYTNFNAKWTFFAFFAVFELGSLLCGLASSSLMLIVARAVAGMGGAGIQTGAFTIIASSVPMSKRPSLIGLSMGIAQMGLVIGPLLGGALTEYSTWRCPANLPPGFYLNLPIGGVVAALIAFIHIPEQLQKPPVWTVLRSIHRQLDLVGFLLFAPAAIQLLLALQYGGNEFPWGSATIIGLFCGAGCTFAIFLIWEASKGAEAMIPFNILSNRVVYCSCLNFGFLMSLIICKDYYVPIYFQAVKGASPFFSGLYRLPTMVPQLLAALLVGMLVEWQGYYLPYVLISSIFNGVSSGLMATFRPDSSPGRWVGYQVLAGVGEGMGIQLPVIAVQSTLPPPQVPVAMGLLTFSSTLGASLFLSFSQTFQTTGLRELLPKHAPSVSAKEVLTAGATGLRSVVSVADLPGVLLAYCETIDRVFFLCVGCSCACFVVAWGMGWGSIRSEQKEASRSSVETV</sequence>
<dbReference type="InterPro" id="IPR036259">
    <property type="entry name" value="MFS_trans_sf"/>
</dbReference>
<keyword evidence="4 6" id="KW-1133">Transmembrane helix</keyword>
<feature type="transmembrane region" description="Helical" evidence="6">
    <location>
        <begin position="109"/>
        <end position="129"/>
    </location>
</feature>
<evidence type="ECO:0000256" key="1">
    <source>
        <dbReference type="ARBA" id="ARBA00004141"/>
    </source>
</evidence>
<dbReference type="EMBL" id="KZ821270">
    <property type="protein sequence ID" value="PYH41055.1"/>
    <property type="molecule type" value="Genomic_DNA"/>
</dbReference>
<evidence type="ECO:0000256" key="2">
    <source>
        <dbReference type="ARBA" id="ARBA00007520"/>
    </source>
</evidence>
<evidence type="ECO:0000256" key="4">
    <source>
        <dbReference type="ARBA" id="ARBA00022989"/>
    </source>
</evidence>
<feature type="transmembrane region" description="Helical" evidence="6">
    <location>
        <begin position="380"/>
        <end position="398"/>
    </location>
</feature>
<dbReference type="RefSeq" id="XP_025427037.1">
    <property type="nucleotide sequence ID" value="XM_025572250.1"/>
</dbReference>
<evidence type="ECO:0000256" key="5">
    <source>
        <dbReference type="ARBA" id="ARBA00023136"/>
    </source>
</evidence>
<evidence type="ECO:0000256" key="6">
    <source>
        <dbReference type="SAM" id="Phobius"/>
    </source>
</evidence>
<feature type="transmembrane region" description="Helical" evidence="6">
    <location>
        <begin position="168"/>
        <end position="186"/>
    </location>
</feature>